<dbReference type="GO" id="GO:0005506">
    <property type="term" value="F:iron ion binding"/>
    <property type="evidence" value="ECO:0007669"/>
    <property type="project" value="UniProtKB-ARBA"/>
</dbReference>
<evidence type="ECO:0000313" key="3">
    <source>
        <dbReference type="Proteomes" id="UP000317318"/>
    </source>
</evidence>
<evidence type="ECO:0000256" key="1">
    <source>
        <dbReference type="SAM" id="MobiDB-lite"/>
    </source>
</evidence>
<keyword evidence="2" id="KW-0560">Oxidoreductase</keyword>
<dbReference type="PANTHER" id="PTHR20883:SF51">
    <property type="entry name" value="PHYTANOYL-COA HYDROXYLASE"/>
    <property type="match status" value="1"/>
</dbReference>
<dbReference type="EMBL" id="CP036268">
    <property type="protein sequence ID" value="QDT38708.1"/>
    <property type="molecule type" value="Genomic_DNA"/>
</dbReference>
<dbReference type="SUPFAM" id="SSF51197">
    <property type="entry name" value="Clavaminate synthase-like"/>
    <property type="match status" value="1"/>
</dbReference>
<organism evidence="2 3">
    <name type="scientific">Stratiformator vulcanicus</name>
    <dbReference type="NCBI Taxonomy" id="2527980"/>
    <lineage>
        <taxon>Bacteria</taxon>
        <taxon>Pseudomonadati</taxon>
        <taxon>Planctomycetota</taxon>
        <taxon>Planctomycetia</taxon>
        <taxon>Planctomycetales</taxon>
        <taxon>Planctomycetaceae</taxon>
        <taxon>Stratiformator</taxon>
    </lineage>
</organism>
<dbReference type="InterPro" id="IPR008775">
    <property type="entry name" value="Phytyl_CoA_dOase-like"/>
</dbReference>
<keyword evidence="2" id="KW-0223">Dioxygenase</keyword>
<feature type="compositionally biased region" description="Low complexity" evidence="1">
    <location>
        <begin position="245"/>
        <end position="255"/>
    </location>
</feature>
<dbReference type="KEGG" id="svp:Pan189_31040"/>
<name>A0A517R4A2_9PLAN</name>
<reference evidence="2 3" key="1">
    <citation type="submission" date="2019-02" db="EMBL/GenBank/DDBJ databases">
        <title>Deep-cultivation of Planctomycetes and their phenomic and genomic characterization uncovers novel biology.</title>
        <authorList>
            <person name="Wiegand S."/>
            <person name="Jogler M."/>
            <person name="Boedeker C."/>
            <person name="Pinto D."/>
            <person name="Vollmers J."/>
            <person name="Rivas-Marin E."/>
            <person name="Kohn T."/>
            <person name="Peeters S.H."/>
            <person name="Heuer A."/>
            <person name="Rast P."/>
            <person name="Oberbeckmann S."/>
            <person name="Bunk B."/>
            <person name="Jeske O."/>
            <person name="Meyerdierks A."/>
            <person name="Storesund J.E."/>
            <person name="Kallscheuer N."/>
            <person name="Luecker S."/>
            <person name="Lage O.M."/>
            <person name="Pohl T."/>
            <person name="Merkel B.J."/>
            <person name="Hornburger P."/>
            <person name="Mueller R.-W."/>
            <person name="Bruemmer F."/>
            <person name="Labrenz M."/>
            <person name="Spormann A.M."/>
            <person name="Op den Camp H."/>
            <person name="Overmann J."/>
            <person name="Amann R."/>
            <person name="Jetten M.S.M."/>
            <person name="Mascher T."/>
            <person name="Medema M.H."/>
            <person name="Devos D.P."/>
            <person name="Kaster A.-K."/>
            <person name="Ovreas L."/>
            <person name="Rohde M."/>
            <person name="Galperin M.Y."/>
            <person name="Jogler C."/>
        </authorList>
    </citation>
    <scope>NUCLEOTIDE SEQUENCE [LARGE SCALE GENOMIC DNA]</scope>
    <source>
        <strain evidence="2 3">Pan189</strain>
    </source>
</reference>
<accession>A0A517R4A2</accession>
<dbReference type="Proteomes" id="UP000317318">
    <property type="component" value="Chromosome"/>
</dbReference>
<dbReference type="AlphaFoldDB" id="A0A517R4A2"/>
<dbReference type="GO" id="GO:0016706">
    <property type="term" value="F:2-oxoglutarate-dependent dioxygenase activity"/>
    <property type="evidence" value="ECO:0007669"/>
    <property type="project" value="UniProtKB-ARBA"/>
</dbReference>
<dbReference type="Gene3D" id="2.60.120.620">
    <property type="entry name" value="q2cbj1_9rhob like domain"/>
    <property type="match status" value="1"/>
</dbReference>
<sequence>MQDRFTERQLQQFQEDGYVVVRGMVGESIWQRILQVAIDDLGREVQPIEYEAELNYPGAPSAMTDTGGRTARRLKAALSRNAIFMEWIVSRGVRGRLEQLLDPPVVMPLSHHNCLMTKQPRFSSDTGWHQDVRYWSFSQPDLVSLWLALGPEYRRNGCLRVIPGSHRGSYQPEQFDSEQFLIPDLEANTKLIDNAVDVELDPGDVLFFHARLFHAATRNFTEEPKFSAVFTFRSFNNSPLPQTRSSSLPELLLTAPEPPKN</sequence>
<keyword evidence="3" id="KW-1185">Reference proteome</keyword>
<protein>
    <submittedName>
        <fullName evidence="2">Phytanoyl-CoA dioxygenase (PhyH)</fullName>
    </submittedName>
</protein>
<feature type="region of interest" description="Disordered" evidence="1">
    <location>
        <begin position="240"/>
        <end position="261"/>
    </location>
</feature>
<proteinExistence type="predicted"/>
<dbReference type="Pfam" id="PF05721">
    <property type="entry name" value="PhyH"/>
    <property type="match status" value="1"/>
</dbReference>
<dbReference type="RefSeq" id="WP_310820548.1">
    <property type="nucleotide sequence ID" value="NZ_CP036268.1"/>
</dbReference>
<dbReference type="PANTHER" id="PTHR20883">
    <property type="entry name" value="PHYTANOYL-COA DIOXYGENASE DOMAIN CONTAINING 1"/>
    <property type="match status" value="1"/>
</dbReference>
<gene>
    <name evidence="2" type="ORF">Pan189_31040</name>
</gene>
<evidence type="ECO:0000313" key="2">
    <source>
        <dbReference type="EMBL" id="QDT38708.1"/>
    </source>
</evidence>